<evidence type="ECO:0000256" key="7">
    <source>
        <dbReference type="SAM" id="SignalP"/>
    </source>
</evidence>
<evidence type="ECO:0000256" key="1">
    <source>
        <dbReference type="ARBA" id="ARBA00001913"/>
    </source>
</evidence>
<organism evidence="9">
    <name type="scientific">Timema genevievae</name>
    <name type="common">Walking stick</name>
    <dbReference type="NCBI Taxonomy" id="629358"/>
    <lineage>
        <taxon>Eukaryota</taxon>
        <taxon>Metazoa</taxon>
        <taxon>Ecdysozoa</taxon>
        <taxon>Arthropoda</taxon>
        <taxon>Hexapoda</taxon>
        <taxon>Insecta</taxon>
        <taxon>Pterygota</taxon>
        <taxon>Neoptera</taxon>
        <taxon>Polyneoptera</taxon>
        <taxon>Phasmatodea</taxon>
        <taxon>Timematodea</taxon>
        <taxon>Timematoidea</taxon>
        <taxon>Timematidae</taxon>
        <taxon>Timema</taxon>
    </lineage>
</organism>
<keyword evidence="6" id="KW-0325">Glycoprotein</keyword>
<dbReference type="Pfam" id="PF00884">
    <property type="entry name" value="Sulfatase"/>
    <property type="match status" value="1"/>
</dbReference>
<evidence type="ECO:0000256" key="2">
    <source>
        <dbReference type="ARBA" id="ARBA00008779"/>
    </source>
</evidence>
<feature type="signal peptide" evidence="7">
    <location>
        <begin position="1"/>
        <end position="20"/>
    </location>
</feature>
<protein>
    <recommendedName>
        <fullName evidence="8">Sulfatase N-terminal domain-containing protein</fullName>
    </recommendedName>
</protein>
<feature type="domain" description="Sulfatase N-terminal" evidence="8">
    <location>
        <begin position="26"/>
        <end position="89"/>
    </location>
</feature>
<evidence type="ECO:0000256" key="3">
    <source>
        <dbReference type="ARBA" id="ARBA00022723"/>
    </source>
</evidence>
<feature type="chain" id="PRO_5031396600" description="Sulfatase N-terminal domain-containing protein" evidence="7">
    <location>
        <begin position="21"/>
        <end position="127"/>
    </location>
</feature>
<keyword evidence="3" id="KW-0479">Metal-binding</keyword>
<comment type="similarity">
    <text evidence="2">Belongs to the sulfatase family.</text>
</comment>
<keyword evidence="7" id="KW-0732">Signal</keyword>
<keyword evidence="5" id="KW-0106">Calcium</keyword>
<sequence>MVSGLAVLIVWSFGLNLVSSTSSKKPNIVIILADDLGWNDVSFHGSNQIPTPNIDALAYNGIILNSHYVPALCTPSRSALMTGKYPTHTVQRALTEVKPMNLNVVNGNRCMKPNQRVTHNIDFRNGS</sequence>
<dbReference type="InterPro" id="IPR017850">
    <property type="entry name" value="Alkaline_phosphatase_core_sf"/>
</dbReference>
<dbReference type="PANTHER" id="PTHR10342:SF264">
    <property type="entry name" value="MIP05773P-RELATED"/>
    <property type="match status" value="1"/>
</dbReference>
<dbReference type="InterPro" id="IPR047115">
    <property type="entry name" value="ARSB"/>
</dbReference>
<reference evidence="9" key="1">
    <citation type="submission" date="2020-11" db="EMBL/GenBank/DDBJ databases">
        <authorList>
            <person name="Tran Van P."/>
        </authorList>
    </citation>
    <scope>NUCLEOTIDE SEQUENCE</scope>
</reference>
<dbReference type="InterPro" id="IPR000917">
    <property type="entry name" value="Sulfatase_N"/>
</dbReference>
<evidence type="ECO:0000256" key="5">
    <source>
        <dbReference type="ARBA" id="ARBA00022837"/>
    </source>
</evidence>
<gene>
    <name evidence="9" type="ORF">TGEB3V08_LOCUS564</name>
</gene>
<evidence type="ECO:0000256" key="4">
    <source>
        <dbReference type="ARBA" id="ARBA00022801"/>
    </source>
</evidence>
<accession>A0A7R9JNI6</accession>
<comment type="cofactor">
    <cofactor evidence="1">
        <name>Ca(2+)</name>
        <dbReference type="ChEBI" id="CHEBI:29108"/>
    </cofactor>
</comment>
<proteinExistence type="inferred from homology"/>
<dbReference type="GO" id="GO:0046872">
    <property type="term" value="F:metal ion binding"/>
    <property type="evidence" value="ECO:0007669"/>
    <property type="project" value="UniProtKB-KW"/>
</dbReference>
<dbReference type="PROSITE" id="PS00523">
    <property type="entry name" value="SULFATASE_1"/>
    <property type="match status" value="1"/>
</dbReference>
<dbReference type="AlphaFoldDB" id="A0A7R9JNI6"/>
<keyword evidence="4" id="KW-0378">Hydrolase</keyword>
<dbReference type="GO" id="GO:0008484">
    <property type="term" value="F:sulfuric ester hydrolase activity"/>
    <property type="evidence" value="ECO:0007669"/>
    <property type="project" value="InterPro"/>
</dbReference>
<dbReference type="Gene3D" id="3.40.720.10">
    <property type="entry name" value="Alkaline Phosphatase, subunit A"/>
    <property type="match status" value="1"/>
</dbReference>
<dbReference type="EMBL" id="OE839203">
    <property type="protein sequence ID" value="CAD7586142.1"/>
    <property type="molecule type" value="Genomic_DNA"/>
</dbReference>
<dbReference type="PANTHER" id="PTHR10342">
    <property type="entry name" value="ARYLSULFATASE"/>
    <property type="match status" value="1"/>
</dbReference>
<name>A0A7R9JNI6_TIMGE</name>
<dbReference type="InterPro" id="IPR024607">
    <property type="entry name" value="Sulfatase_CS"/>
</dbReference>
<evidence type="ECO:0000259" key="8">
    <source>
        <dbReference type="Pfam" id="PF00884"/>
    </source>
</evidence>
<dbReference type="SUPFAM" id="SSF53649">
    <property type="entry name" value="Alkaline phosphatase-like"/>
    <property type="match status" value="1"/>
</dbReference>
<evidence type="ECO:0000313" key="9">
    <source>
        <dbReference type="EMBL" id="CAD7586142.1"/>
    </source>
</evidence>
<evidence type="ECO:0000256" key="6">
    <source>
        <dbReference type="ARBA" id="ARBA00023180"/>
    </source>
</evidence>